<evidence type="ECO:0000313" key="2">
    <source>
        <dbReference type="Proteomes" id="UP000225583"/>
    </source>
</evidence>
<sequence>MITTNIRIDTSHVEQKFDGAVKKAQRAFSQQVLADSNYYIPMDTTATMQSSLIASDMDKGNLLWTTPYASDIYWNPQYNFHKDKNPNASGLWFEKAKSSKLPYWVNFAGEAIKSNI</sequence>
<reference evidence="1 2" key="1">
    <citation type="submission" date="2017-05" db="EMBL/GenBank/DDBJ databases">
        <title>Complete Genome Sequence of Bacteriophage Deep-Purple infecting emetic Bacillus cereus.</title>
        <authorList>
            <person name="Hock L."/>
            <person name="Gillis A."/>
            <person name="Mahillon J."/>
        </authorList>
    </citation>
    <scope>NUCLEOTIDE SEQUENCE [LARGE SCALE GENOMIC DNA]</scope>
</reference>
<evidence type="ECO:0000313" key="1">
    <source>
        <dbReference type="EMBL" id="ARW58273.1"/>
    </source>
</evidence>
<dbReference type="InterPro" id="IPR021080">
    <property type="entry name" value="Minor_capsid_protein"/>
</dbReference>
<dbReference type="Proteomes" id="UP000225583">
    <property type="component" value="Segment"/>
</dbReference>
<keyword evidence="2" id="KW-1185">Reference proteome</keyword>
<dbReference type="EMBL" id="MF176161">
    <property type="protein sequence ID" value="ARW58273.1"/>
    <property type="molecule type" value="Genomic_DNA"/>
</dbReference>
<dbReference type="Pfam" id="PF11114">
    <property type="entry name" value="Minor_capsid_2"/>
    <property type="match status" value="1"/>
</dbReference>
<proteinExistence type="predicted"/>
<name>A0A1Z1LZM6_9CAUD</name>
<accession>A0A1Z1LZM6</accession>
<protein>
    <submittedName>
        <fullName evidence="1">Minor capsid protein</fullName>
    </submittedName>
</protein>
<gene>
    <name evidence="1" type="ORF">DeepPurple_gp022</name>
</gene>
<organism evidence="1 2">
    <name type="scientific">Bacillus phage Deep-Purple</name>
    <dbReference type="NCBI Taxonomy" id="1873341"/>
    <lineage>
        <taxon>Viruses</taxon>
        <taxon>Duplodnaviria</taxon>
        <taxon>Heunggongvirae</taxon>
        <taxon>Uroviricota</taxon>
        <taxon>Caudoviricetes</taxon>
        <taxon>Deurplevirus</taxon>
        <taxon>Deurplevirus deeppurple</taxon>
    </lineage>
</organism>